<dbReference type="InterPro" id="IPR011051">
    <property type="entry name" value="RmlC_Cupin_sf"/>
</dbReference>
<organism evidence="1 2">
    <name type="scientific">Talaromyces pinophilus</name>
    <name type="common">Penicillium pinophilum</name>
    <dbReference type="NCBI Taxonomy" id="128442"/>
    <lineage>
        <taxon>Eukaryota</taxon>
        <taxon>Fungi</taxon>
        <taxon>Dikarya</taxon>
        <taxon>Ascomycota</taxon>
        <taxon>Pezizomycotina</taxon>
        <taxon>Eurotiomycetes</taxon>
        <taxon>Eurotiomycetidae</taxon>
        <taxon>Eurotiales</taxon>
        <taxon>Trichocomaceae</taxon>
        <taxon>Talaromyces</taxon>
        <taxon>Talaromyces sect. Talaromyces</taxon>
    </lineage>
</organism>
<dbReference type="AlphaFoldDB" id="A0A6V8HAN0"/>
<dbReference type="EMBL" id="DF933829">
    <property type="protein sequence ID" value="GAM38351.1"/>
    <property type="molecule type" value="Genomic_DNA"/>
</dbReference>
<reference evidence="2" key="1">
    <citation type="journal article" date="2015" name="Genome Announc.">
        <title>Draft genome sequence of Talaromyces cellulolyticus strain Y-94, a source of lignocellulosic biomass-degrading enzymes.</title>
        <authorList>
            <person name="Fujii T."/>
            <person name="Koike H."/>
            <person name="Sawayama S."/>
            <person name="Yano S."/>
            <person name="Inoue H."/>
        </authorList>
    </citation>
    <scope>NUCLEOTIDE SEQUENCE [LARGE SCALE GENOMIC DNA]</scope>
    <source>
        <strain evidence="2">Y-94</strain>
    </source>
</reference>
<protein>
    <submittedName>
        <fullName evidence="1">Cupin domain protein</fullName>
    </submittedName>
</protein>
<dbReference type="CDD" id="cd02231">
    <property type="entry name" value="cupin_BLL6423-like"/>
    <property type="match status" value="1"/>
</dbReference>
<evidence type="ECO:0000313" key="1">
    <source>
        <dbReference type="EMBL" id="GAM38351.1"/>
    </source>
</evidence>
<gene>
    <name evidence="1" type="ORF">TCE0_033f09006</name>
</gene>
<accession>A0A6V8HAN0</accession>
<dbReference type="InterPro" id="IPR014710">
    <property type="entry name" value="RmlC-like_jellyroll"/>
</dbReference>
<name>A0A6V8HAN0_TALPI</name>
<dbReference type="Gene3D" id="2.60.120.10">
    <property type="entry name" value="Jelly Rolls"/>
    <property type="match status" value="1"/>
</dbReference>
<dbReference type="PANTHER" id="PTHR36156">
    <property type="entry name" value="SLR2101 PROTEIN"/>
    <property type="match status" value="1"/>
</dbReference>
<comment type="caution">
    <text evidence="1">The sequence shown here is derived from an EMBL/GenBank/DDBJ whole genome shotgun (WGS) entry which is preliminary data.</text>
</comment>
<dbReference type="SUPFAM" id="SSF51182">
    <property type="entry name" value="RmlC-like cupins"/>
    <property type="match status" value="1"/>
</dbReference>
<dbReference type="Proteomes" id="UP000053095">
    <property type="component" value="Unassembled WGS sequence"/>
</dbReference>
<keyword evidence="2" id="KW-1185">Reference proteome</keyword>
<dbReference type="InterPro" id="IPR047142">
    <property type="entry name" value="OryJ/VirC-like"/>
</dbReference>
<dbReference type="PANTHER" id="PTHR36156:SF3">
    <property type="entry name" value="CUPIN 2 CONSERVED BARREL DOMAIN-CONTAINING PROTEIN"/>
    <property type="match status" value="1"/>
</dbReference>
<proteinExistence type="predicted"/>
<sequence>MPTETDMRNIKRYITTHDEAGKSVFSSIDDNPPAVTNPTPANLFLCYATQNFPVEIQHEKDIERYQHFIDNPPGIIIPGGTAARIVDFPPNYTSAMHRTVSVNYNFIIEGELEIMLDSGETRLMKPGDVLVQRAINHAWRNSSSTKWARIAAVSFPAVAGGMKESGLEGALKSE</sequence>
<evidence type="ECO:0000313" key="2">
    <source>
        <dbReference type="Proteomes" id="UP000053095"/>
    </source>
</evidence>